<dbReference type="GO" id="GO:0016020">
    <property type="term" value="C:membrane"/>
    <property type="evidence" value="ECO:0007669"/>
    <property type="project" value="InterPro"/>
</dbReference>
<dbReference type="GO" id="GO:0005783">
    <property type="term" value="C:endoplasmic reticulum"/>
    <property type="evidence" value="ECO:0007669"/>
    <property type="project" value="TreeGrafter"/>
</dbReference>
<feature type="region of interest" description="Disordered" evidence="9">
    <location>
        <begin position="1"/>
        <end position="33"/>
    </location>
</feature>
<evidence type="ECO:0000256" key="1">
    <source>
        <dbReference type="ARBA" id="ARBA00004127"/>
    </source>
</evidence>
<feature type="non-terminal residue" evidence="12">
    <location>
        <position position="110"/>
    </location>
</feature>
<evidence type="ECO:0000256" key="9">
    <source>
        <dbReference type="SAM" id="MobiDB-lite"/>
    </source>
</evidence>
<evidence type="ECO:0000256" key="2">
    <source>
        <dbReference type="ARBA" id="ARBA00004922"/>
    </source>
</evidence>
<keyword evidence="6 10" id="KW-0812">Transmembrane</keyword>
<reference evidence="13" key="1">
    <citation type="journal article" date="2014" name="Genome Announc.">
        <title>Draft genome sequence of the formaldehyde-resistant fungus Byssochlamys spectabilis No. 5 (anamorph Paecilomyces variotii No. 5) (NBRC109023).</title>
        <authorList>
            <person name="Oka T."/>
            <person name="Ekino K."/>
            <person name="Fukuda K."/>
            <person name="Nomura Y."/>
        </authorList>
    </citation>
    <scope>NUCLEOTIDE SEQUENCE [LARGE SCALE GENOMIC DNA]</scope>
    <source>
        <strain evidence="13">No. 5 / NBRC 109023</strain>
    </source>
</reference>
<evidence type="ECO:0000256" key="3">
    <source>
        <dbReference type="ARBA" id="ARBA00007222"/>
    </source>
</evidence>
<dbReference type="PANTHER" id="PTHR10050:SF46">
    <property type="entry name" value="PROTEIN O-MANNOSYL-TRANSFERASE 2"/>
    <property type="match status" value="1"/>
</dbReference>
<feature type="transmembrane region" description="Helical" evidence="10">
    <location>
        <begin position="61"/>
        <end position="78"/>
    </location>
</feature>
<evidence type="ECO:0000259" key="11">
    <source>
        <dbReference type="Pfam" id="PF02366"/>
    </source>
</evidence>
<organism evidence="12 13">
    <name type="scientific">Byssochlamys spectabilis (strain No. 5 / NBRC 109023)</name>
    <name type="common">Paecilomyces variotii</name>
    <dbReference type="NCBI Taxonomy" id="1356009"/>
    <lineage>
        <taxon>Eukaryota</taxon>
        <taxon>Fungi</taxon>
        <taxon>Dikarya</taxon>
        <taxon>Ascomycota</taxon>
        <taxon>Pezizomycotina</taxon>
        <taxon>Eurotiomycetes</taxon>
        <taxon>Eurotiomycetidae</taxon>
        <taxon>Eurotiales</taxon>
        <taxon>Thermoascaceae</taxon>
        <taxon>Paecilomyces</taxon>
    </lineage>
</organism>
<gene>
    <name evidence="12" type="ORF">PVAR5_6015</name>
</gene>
<dbReference type="Pfam" id="PF02366">
    <property type="entry name" value="PMT"/>
    <property type="match status" value="1"/>
</dbReference>
<keyword evidence="13" id="KW-1185">Reference proteome</keyword>
<comment type="subcellular location">
    <subcellularLocation>
        <location evidence="1">Endomembrane system</location>
        <topology evidence="1">Multi-pass membrane protein</topology>
    </subcellularLocation>
</comment>
<dbReference type="GO" id="GO:0004169">
    <property type="term" value="F:dolichyl-phosphate-mannose-protein mannosyltransferase activity"/>
    <property type="evidence" value="ECO:0007669"/>
    <property type="project" value="TreeGrafter"/>
</dbReference>
<dbReference type="PANTHER" id="PTHR10050">
    <property type="entry name" value="DOLICHYL-PHOSPHATE-MANNOSE--PROTEIN MANNOSYLTRANSFERASE"/>
    <property type="match status" value="1"/>
</dbReference>
<dbReference type="HOGENOM" id="CLU_2176940_0_0_1"/>
<evidence type="ECO:0000256" key="8">
    <source>
        <dbReference type="ARBA" id="ARBA00023136"/>
    </source>
</evidence>
<evidence type="ECO:0000256" key="10">
    <source>
        <dbReference type="SAM" id="Phobius"/>
    </source>
</evidence>
<keyword evidence="7 10" id="KW-1133">Transmembrane helix</keyword>
<evidence type="ECO:0000313" key="12">
    <source>
        <dbReference type="EMBL" id="GAD97340.1"/>
    </source>
</evidence>
<dbReference type="Proteomes" id="UP000018001">
    <property type="component" value="Unassembled WGS sequence"/>
</dbReference>
<protein>
    <recommendedName>
        <fullName evidence="11">ArnT-like N-terminal domain-containing protein</fullName>
    </recommendedName>
</protein>
<keyword evidence="4" id="KW-0328">Glycosyltransferase</keyword>
<feature type="compositionally biased region" description="Polar residues" evidence="9">
    <location>
        <begin position="1"/>
        <end position="13"/>
    </location>
</feature>
<evidence type="ECO:0000256" key="5">
    <source>
        <dbReference type="ARBA" id="ARBA00022679"/>
    </source>
</evidence>
<dbReference type="InterPro" id="IPR027005">
    <property type="entry name" value="PMT-like"/>
</dbReference>
<evidence type="ECO:0000256" key="4">
    <source>
        <dbReference type="ARBA" id="ARBA00022676"/>
    </source>
</evidence>
<accession>V5I2W2</accession>
<sequence length="110" mass="12433">MASTDAALTTGADQNAGVRRRNVPGTDDSRGNVPAVVVDEKDVKVHGKKKSFAAVLDEWEFILAPLIFTALSFFTRMWRIGRSNIVTWDEAHFGKFGSHYLKREFYFDVH</sequence>
<dbReference type="InParanoid" id="V5I2W2"/>
<comment type="similarity">
    <text evidence="3">Belongs to the glycosyltransferase 39 family.</text>
</comment>
<dbReference type="OrthoDB" id="292747at2759"/>
<proteinExistence type="inferred from homology"/>
<feature type="domain" description="ArnT-like N-terminal" evidence="11">
    <location>
        <begin position="67"/>
        <end position="110"/>
    </location>
</feature>
<dbReference type="InterPro" id="IPR003342">
    <property type="entry name" value="ArnT-like_N"/>
</dbReference>
<comment type="caution">
    <text evidence="12">The sequence shown here is derived from an EMBL/GenBank/DDBJ whole genome shotgun (WGS) entry which is preliminary data.</text>
</comment>
<dbReference type="EMBL" id="BAUL01000194">
    <property type="protein sequence ID" value="GAD97340.1"/>
    <property type="molecule type" value="Genomic_DNA"/>
</dbReference>
<dbReference type="AlphaFoldDB" id="V5I2W2"/>
<comment type="pathway">
    <text evidence="2">Protein modification; protein glycosylation.</text>
</comment>
<evidence type="ECO:0000256" key="7">
    <source>
        <dbReference type="ARBA" id="ARBA00022989"/>
    </source>
</evidence>
<dbReference type="UniPathway" id="UPA00378"/>
<keyword evidence="8 10" id="KW-0472">Membrane</keyword>
<evidence type="ECO:0000313" key="13">
    <source>
        <dbReference type="Proteomes" id="UP000018001"/>
    </source>
</evidence>
<keyword evidence="5" id="KW-0808">Transferase</keyword>
<dbReference type="eggNOG" id="KOG3359">
    <property type="taxonomic scope" value="Eukaryota"/>
</dbReference>
<evidence type="ECO:0000256" key="6">
    <source>
        <dbReference type="ARBA" id="ARBA00022692"/>
    </source>
</evidence>
<name>V5I2W2_BYSSN</name>